<dbReference type="SUPFAM" id="SSF49354">
    <property type="entry name" value="PapD-like"/>
    <property type="match status" value="1"/>
</dbReference>
<evidence type="ECO:0000313" key="3">
    <source>
        <dbReference type="EMBL" id="CAD5232483.1"/>
    </source>
</evidence>
<dbReference type="InterPro" id="IPR013783">
    <property type="entry name" value="Ig-like_fold"/>
</dbReference>
<keyword evidence="6" id="KW-1185">Reference proteome</keyword>
<dbReference type="Gene3D" id="2.60.40.10">
    <property type="entry name" value="Immunoglobulins"/>
    <property type="match status" value="1"/>
</dbReference>
<comment type="function">
    <text evidence="1">Central component in molecular interactions underlying sperm crawling. Forms an extensive filament system that extends from sperm villipoda, along the leading edge of the pseudopod.</text>
</comment>
<dbReference type="PROSITE" id="PS50202">
    <property type="entry name" value="MSP"/>
    <property type="match status" value="1"/>
</dbReference>
<name>A0A1I7S5T0_BURXY</name>
<keyword evidence="1" id="KW-0206">Cytoskeleton</keyword>
<evidence type="ECO:0000313" key="7">
    <source>
        <dbReference type="WBParaSite" id="BXY_0836500.1"/>
    </source>
</evidence>
<dbReference type="AlphaFoldDB" id="A0A1I7S5T0"/>
<accession>A0A1I7S5T0</accession>
<evidence type="ECO:0000256" key="1">
    <source>
        <dbReference type="RuleBase" id="RU003425"/>
    </source>
</evidence>
<gene>
    <name evidence="3" type="ORF">BXYJ_LOCUS12574</name>
</gene>
<dbReference type="Pfam" id="PF00635">
    <property type="entry name" value="Motile_Sperm"/>
    <property type="match status" value="1"/>
</dbReference>
<sequence>MSTEFPAFPDKFKEFSVDPIHIENKKKKPFDVTLKVRNSSEFGVLFKVKCTSNSRIKLVNCADILGPLEETEVGITRLDVEPEAGDQLCVIYALVGECWIPKEKRNAYQAWLRATSQQVTTRSIFVEVSNASD</sequence>
<dbReference type="InterPro" id="IPR008962">
    <property type="entry name" value="PapD-like_sf"/>
</dbReference>
<dbReference type="SMR" id="A0A1I7S5T0"/>
<reference evidence="4" key="2">
    <citation type="submission" date="2020-08" db="EMBL/GenBank/DDBJ databases">
        <authorList>
            <person name="Kikuchi T."/>
        </authorList>
    </citation>
    <scope>NUCLEOTIDE SEQUENCE</scope>
    <source>
        <strain evidence="3">Ka4C1</strain>
    </source>
</reference>
<dbReference type="Proteomes" id="UP000095284">
    <property type="component" value="Unplaced"/>
</dbReference>
<dbReference type="Proteomes" id="UP000659654">
    <property type="component" value="Unassembled WGS sequence"/>
</dbReference>
<dbReference type="WBParaSite" id="BXY_0836500.1">
    <property type="protein sequence ID" value="BXY_0836500.1"/>
    <property type="gene ID" value="BXY_0836500"/>
</dbReference>
<proteinExistence type="predicted"/>
<dbReference type="OrthoDB" id="5823520at2759"/>
<dbReference type="Proteomes" id="UP000582659">
    <property type="component" value="Unassembled WGS sequence"/>
</dbReference>
<protein>
    <recommendedName>
        <fullName evidence="1">Major sperm protein</fullName>
    </recommendedName>
</protein>
<evidence type="ECO:0000313" key="4">
    <source>
        <dbReference type="EMBL" id="CAG9125032.1"/>
    </source>
</evidence>
<evidence type="ECO:0000259" key="2">
    <source>
        <dbReference type="PROSITE" id="PS50202"/>
    </source>
</evidence>
<keyword evidence="1" id="KW-0963">Cytoplasm</keyword>
<reference evidence="7" key="1">
    <citation type="submission" date="2016-11" db="UniProtKB">
        <authorList>
            <consortium name="WormBaseParasite"/>
        </authorList>
    </citation>
    <scope>IDENTIFICATION</scope>
</reference>
<evidence type="ECO:0000313" key="5">
    <source>
        <dbReference type="Proteomes" id="UP000095284"/>
    </source>
</evidence>
<organism evidence="5 7">
    <name type="scientific">Bursaphelenchus xylophilus</name>
    <name type="common">Pinewood nematode worm</name>
    <name type="synonym">Aphelenchoides xylophilus</name>
    <dbReference type="NCBI Taxonomy" id="6326"/>
    <lineage>
        <taxon>Eukaryota</taxon>
        <taxon>Metazoa</taxon>
        <taxon>Ecdysozoa</taxon>
        <taxon>Nematoda</taxon>
        <taxon>Chromadorea</taxon>
        <taxon>Rhabditida</taxon>
        <taxon>Tylenchina</taxon>
        <taxon>Tylenchomorpha</taxon>
        <taxon>Aphelenchoidea</taxon>
        <taxon>Aphelenchoididae</taxon>
        <taxon>Bursaphelenchus</taxon>
    </lineage>
</organism>
<dbReference type="EMBL" id="CAJFDI010000005">
    <property type="protein sequence ID" value="CAD5232483.1"/>
    <property type="molecule type" value="Genomic_DNA"/>
</dbReference>
<feature type="domain" description="MSP" evidence="2">
    <location>
        <begin position="4"/>
        <end position="129"/>
    </location>
</feature>
<dbReference type="InterPro" id="IPR000535">
    <property type="entry name" value="MSP_dom"/>
</dbReference>
<evidence type="ECO:0000313" key="6">
    <source>
        <dbReference type="Proteomes" id="UP000659654"/>
    </source>
</evidence>
<dbReference type="EMBL" id="CAJFCV020000005">
    <property type="protein sequence ID" value="CAG9125032.1"/>
    <property type="molecule type" value="Genomic_DNA"/>
</dbReference>